<gene>
    <name evidence="5" type="ORF">FFV09_20775</name>
</gene>
<evidence type="ECO:0000256" key="1">
    <source>
        <dbReference type="ARBA" id="ARBA00023015"/>
    </source>
</evidence>
<dbReference type="PROSITE" id="PS00041">
    <property type="entry name" value="HTH_ARAC_FAMILY_1"/>
    <property type="match status" value="1"/>
</dbReference>
<dbReference type="KEGG" id="saca:FFV09_20775"/>
<reference evidence="5 6" key="1">
    <citation type="submission" date="2019-06" db="EMBL/GenBank/DDBJ databases">
        <title>Saccharibacillus brassicae sp. nov., an endophytic bacterium isolated from Chinese cabbage seeds (Brassica pekinensis).</title>
        <authorList>
            <person name="Jiang L."/>
            <person name="Lee J."/>
            <person name="Kim S.W."/>
        </authorList>
    </citation>
    <scope>NUCLEOTIDE SEQUENCE [LARGE SCALE GENOMIC DNA]</scope>
    <source>
        <strain evidence="6">KCTC 43072 / ATSA2</strain>
    </source>
</reference>
<dbReference type="InterPro" id="IPR020449">
    <property type="entry name" value="Tscrpt_reg_AraC-type_HTH"/>
</dbReference>
<evidence type="ECO:0000313" key="5">
    <source>
        <dbReference type="EMBL" id="QDH23072.1"/>
    </source>
</evidence>
<name>A0A4Y6UZ90_SACBS</name>
<organism evidence="5 6">
    <name type="scientific">Saccharibacillus brassicae</name>
    <dbReference type="NCBI Taxonomy" id="2583377"/>
    <lineage>
        <taxon>Bacteria</taxon>
        <taxon>Bacillati</taxon>
        <taxon>Bacillota</taxon>
        <taxon>Bacilli</taxon>
        <taxon>Bacillales</taxon>
        <taxon>Paenibacillaceae</taxon>
        <taxon>Saccharibacillus</taxon>
    </lineage>
</organism>
<feature type="domain" description="HTH araC/xylS-type" evidence="4">
    <location>
        <begin position="176"/>
        <end position="273"/>
    </location>
</feature>
<dbReference type="InterPro" id="IPR018060">
    <property type="entry name" value="HTH_AraC"/>
</dbReference>
<dbReference type="InterPro" id="IPR009057">
    <property type="entry name" value="Homeodomain-like_sf"/>
</dbReference>
<dbReference type="PRINTS" id="PR00032">
    <property type="entry name" value="HTHARAC"/>
</dbReference>
<evidence type="ECO:0000259" key="4">
    <source>
        <dbReference type="PROSITE" id="PS01124"/>
    </source>
</evidence>
<dbReference type="Pfam" id="PF12833">
    <property type="entry name" value="HTH_18"/>
    <property type="match status" value="1"/>
</dbReference>
<sequence>MCGMDHFSLMDHNIPTPLHIVNRHAHPSWSVPEGKRGFHNAMLVVSGRGTCYMNGEAQDMYTGQLFHHPMNHSFGYSSSADQPLHCLGGNFMVQTLIQDEQNGTLSTVERLPLNRCSYPGNFAILSRLFTDLAMVWSDPSSCRMIRCRSILLNIFSELLRDSGESYSARKGDEQIRKVAEYMKKHCASRHTLTELADLAELTPSYFGQRFKMLTGETPMEYLNSIRVVKALEYLALGYSISEASFRCGFNDPFYFTRVFKSKKGMSPSAYMNRGELML</sequence>
<dbReference type="SUPFAM" id="SSF46689">
    <property type="entry name" value="Homeodomain-like"/>
    <property type="match status" value="2"/>
</dbReference>
<keyword evidence="2" id="KW-0238">DNA-binding</keyword>
<dbReference type="GO" id="GO:0003700">
    <property type="term" value="F:DNA-binding transcription factor activity"/>
    <property type="evidence" value="ECO:0007669"/>
    <property type="project" value="InterPro"/>
</dbReference>
<keyword evidence="6" id="KW-1185">Reference proteome</keyword>
<dbReference type="GO" id="GO:0043565">
    <property type="term" value="F:sequence-specific DNA binding"/>
    <property type="evidence" value="ECO:0007669"/>
    <property type="project" value="InterPro"/>
</dbReference>
<dbReference type="OrthoDB" id="625043at2"/>
<dbReference type="SUPFAM" id="SSF51215">
    <property type="entry name" value="Regulatory protein AraC"/>
    <property type="match status" value="1"/>
</dbReference>
<dbReference type="InterPro" id="IPR018062">
    <property type="entry name" value="HTH_AraC-typ_CS"/>
</dbReference>
<dbReference type="Gene3D" id="1.10.10.60">
    <property type="entry name" value="Homeodomain-like"/>
    <property type="match status" value="2"/>
</dbReference>
<proteinExistence type="predicted"/>
<dbReference type="AlphaFoldDB" id="A0A4Y6UZ90"/>
<dbReference type="PROSITE" id="PS01124">
    <property type="entry name" value="HTH_ARAC_FAMILY_2"/>
    <property type="match status" value="1"/>
</dbReference>
<accession>A0A4Y6UZ90</accession>
<dbReference type="EMBL" id="CP041217">
    <property type="protein sequence ID" value="QDH23072.1"/>
    <property type="molecule type" value="Genomic_DNA"/>
</dbReference>
<protein>
    <submittedName>
        <fullName evidence="5">AraC family transcriptional regulator</fullName>
    </submittedName>
</protein>
<dbReference type="InterPro" id="IPR037923">
    <property type="entry name" value="HTH-like"/>
</dbReference>
<evidence type="ECO:0000313" key="6">
    <source>
        <dbReference type="Proteomes" id="UP000316968"/>
    </source>
</evidence>
<evidence type="ECO:0000256" key="2">
    <source>
        <dbReference type="ARBA" id="ARBA00023125"/>
    </source>
</evidence>
<keyword evidence="3" id="KW-0804">Transcription</keyword>
<evidence type="ECO:0000256" key="3">
    <source>
        <dbReference type="ARBA" id="ARBA00023163"/>
    </source>
</evidence>
<dbReference type="PANTHER" id="PTHR43280:SF2">
    <property type="entry name" value="HTH-TYPE TRANSCRIPTIONAL REGULATOR EXSA"/>
    <property type="match status" value="1"/>
</dbReference>
<dbReference type="Proteomes" id="UP000316968">
    <property type="component" value="Chromosome"/>
</dbReference>
<keyword evidence="1" id="KW-0805">Transcription regulation</keyword>
<dbReference type="SMART" id="SM00342">
    <property type="entry name" value="HTH_ARAC"/>
    <property type="match status" value="1"/>
</dbReference>
<dbReference type="PANTHER" id="PTHR43280">
    <property type="entry name" value="ARAC-FAMILY TRANSCRIPTIONAL REGULATOR"/>
    <property type="match status" value="1"/>
</dbReference>